<keyword evidence="3" id="KW-1185">Reference proteome</keyword>
<dbReference type="EMBL" id="CP033433">
    <property type="protein sequence ID" value="AYQ72695.1"/>
    <property type="molecule type" value="Genomic_DNA"/>
</dbReference>
<name>A0A3G3JWW2_9BACL</name>
<dbReference type="Proteomes" id="UP000269097">
    <property type="component" value="Chromosome"/>
</dbReference>
<dbReference type="InterPro" id="IPR014231">
    <property type="entry name" value="Spore_YpjB"/>
</dbReference>
<gene>
    <name evidence="2" type="ORF">EAV92_09040</name>
</gene>
<evidence type="ECO:0000313" key="2">
    <source>
        <dbReference type="EMBL" id="AYQ72695.1"/>
    </source>
</evidence>
<evidence type="ECO:0000313" key="3">
    <source>
        <dbReference type="Proteomes" id="UP000269097"/>
    </source>
</evidence>
<organism evidence="2 3">
    <name type="scientific">Cohnella candidum</name>
    <dbReference type="NCBI Taxonomy" id="2674991"/>
    <lineage>
        <taxon>Bacteria</taxon>
        <taxon>Bacillati</taxon>
        <taxon>Bacillota</taxon>
        <taxon>Bacilli</taxon>
        <taxon>Bacillales</taxon>
        <taxon>Paenibacillaceae</taxon>
        <taxon>Cohnella</taxon>
    </lineage>
</organism>
<feature type="transmembrane region" description="Helical" evidence="1">
    <location>
        <begin position="272"/>
        <end position="291"/>
    </location>
</feature>
<accession>A0A3G3JWW2</accession>
<dbReference type="AlphaFoldDB" id="A0A3G3JWW2"/>
<reference evidence="2 3" key="1">
    <citation type="submission" date="2018-10" db="EMBL/GenBank/DDBJ databases">
        <title>Genome Sequence of Cohnella sp.</title>
        <authorList>
            <person name="Srinivasan S."/>
            <person name="Kim M.K."/>
        </authorList>
    </citation>
    <scope>NUCLEOTIDE SEQUENCE [LARGE SCALE GENOMIC DNA]</scope>
    <source>
        <strain evidence="2 3">18JY8-7</strain>
    </source>
</reference>
<protein>
    <recommendedName>
        <fullName evidence="4">Sporulation protein</fullName>
    </recommendedName>
</protein>
<proteinExistence type="predicted"/>
<dbReference type="Pfam" id="PF09577">
    <property type="entry name" value="Spore_YpjB"/>
    <property type="match status" value="1"/>
</dbReference>
<keyword evidence="1" id="KW-0472">Membrane</keyword>
<evidence type="ECO:0000256" key="1">
    <source>
        <dbReference type="SAM" id="Phobius"/>
    </source>
</evidence>
<keyword evidence="1" id="KW-1133">Transmembrane helix</keyword>
<keyword evidence="1" id="KW-0812">Transmembrane</keyword>
<evidence type="ECO:0008006" key="4">
    <source>
        <dbReference type="Google" id="ProtNLM"/>
    </source>
</evidence>
<sequence>MPAKVKRDAPTACSKCGHPLIPLGQEGMSVFWRACAAAWLAAIWLFALPAAAAANAAPANASVSPEAEAFNRSAEALYAAALKGDMAELRKSVRETEQRLRSLPMKGVASAEGIEALARSVAVMKRAIAPVSANPANWQGPAAEIRLAADALVHPDKPMWHRYRAVLAEDVRGIGQALEDTGGIAKAKEALGRLQAHYAIIRTSVLLRSEPYLTERADSVLRYAERVLGAATPDPRLLAGLVPSLQDAMEGLFPGQRDTQTAVIAPAAGPPWGWSALMGTFIVTVLSWAGWQRYRRAEPVTPRGSLPPERRERR</sequence>
<dbReference type="KEGG" id="coh:EAV92_09040"/>